<accession>A0A1Y1XYN4</accession>
<evidence type="ECO:0000313" key="1">
    <source>
        <dbReference type="EMBL" id="ORX90765.1"/>
    </source>
</evidence>
<proteinExistence type="predicted"/>
<gene>
    <name evidence="1" type="ORF">K493DRAFT_356410</name>
</gene>
<keyword evidence="2" id="KW-1185">Reference proteome</keyword>
<dbReference type="AlphaFoldDB" id="A0A1Y1XYN4"/>
<dbReference type="InParanoid" id="A0A1Y1XYN4"/>
<dbReference type="STRING" id="1314790.A0A1Y1XYN4"/>
<dbReference type="OrthoDB" id="690068at2759"/>
<protein>
    <submittedName>
        <fullName evidence="1">Uncharacterized protein</fullName>
    </submittedName>
</protein>
<organism evidence="1 2">
    <name type="scientific">Basidiobolus meristosporus CBS 931.73</name>
    <dbReference type="NCBI Taxonomy" id="1314790"/>
    <lineage>
        <taxon>Eukaryota</taxon>
        <taxon>Fungi</taxon>
        <taxon>Fungi incertae sedis</taxon>
        <taxon>Zoopagomycota</taxon>
        <taxon>Entomophthoromycotina</taxon>
        <taxon>Basidiobolomycetes</taxon>
        <taxon>Basidiobolales</taxon>
        <taxon>Basidiobolaceae</taxon>
        <taxon>Basidiobolus</taxon>
    </lineage>
</organism>
<evidence type="ECO:0000313" key="2">
    <source>
        <dbReference type="Proteomes" id="UP000193498"/>
    </source>
</evidence>
<dbReference type="Proteomes" id="UP000193498">
    <property type="component" value="Unassembled WGS sequence"/>
</dbReference>
<reference evidence="1 2" key="1">
    <citation type="submission" date="2016-07" db="EMBL/GenBank/DDBJ databases">
        <title>Pervasive Adenine N6-methylation of Active Genes in Fungi.</title>
        <authorList>
            <consortium name="DOE Joint Genome Institute"/>
            <person name="Mondo S.J."/>
            <person name="Dannebaum R.O."/>
            <person name="Kuo R.C."/>
            <person name="Labutti K."/>
            <person name="Haridas S."/>
            <person name="Kuo A."/>
            <person name="Salamov A."/>
            <person name="Ahrendt S.R."/>
            <person name="Lipzen A."/>
            <person name="Sullivan W."/>
            <person name="Andreopoulos W.B."/>
            <person name="Clum A."/>
            <person name="Lindquist E."/>
            <person name="Daum C."/>
            <person name="Ramamoorthy G.K."/>
            <person name="Gryganskyi A."/>
            <person name="Culley D."/>
            <person name="Magnuson J.K."/>
            <person name="James T.Y."/>
            <person name="O'Malley M.A."/>
            <person name="Stajich J.E."/>
            <person name="Spatafora J.W."/>
            <person name="Visel A."/>
            <person name="Grigoriev I.V."/>
        </authorList>
    </citation>
    <scope>NUCLEOTIDE SEQUENCE [LARGE SCALE GENOMIC DNA]</scope>
    <source>
        <strain evidence="1 2">CBS 931.73</strain>
    </source>
</reference>
<dbReference type="EMBL" id="MCFE01000360">
    <property type="protein sequence ID" value="ORX90765.1"/>
    <property type="molecule type" value="Genomic_DNA"/>
</dbReference>
<comment type="caution">
    <text evidence="1">The sequence shown here is derived from an EMBL/GenBank/DDBJ whole genome shotgun (WGS) entry which is preliminary data.</text>
</comment>
<name>A0A1Y1XYN4_9FUNG</name>
<sequence>MSTDSFWNSLMGDSGKIISRKLKGYLFEDSIREFNPEKLYKTKESRKRESYKVHGVNILNRDDLDSKTAIERRDMINNAIEELSEIIPNAQQDRFARRIYKPKQITYVKRMQLSKPHDL</sequence>